<proteinExistence type="predicted"/>
<dbReference type="RefSeq" id="WP_074827772.1">
    <property type="nucleotide sequence ID" value="NZ_FNTI01000001.1"/>
</dbReference>
<sequence>MSRWRETPRGTYPTTAANTIEIRIEKIAQLFHSLDPFPYREKDLDNDVEEFIVGWARELPPDKPLRIVVHLPETEASTPETHELGAAFAQYFAYRARVIGLDLNELFRVGRRAMAIGFTVLSFSVITGQTVVNLAPGPIGRVVEESLLIFGWVANWRPIEIFLYDWWPIVRRRNLYQRLSAAHVKLRPYKTGDQKQQAVARK</sequence>
<dbReference type="EMBL" id="FNTI01000001">
    <property type="protein sequence ID" value="SEE18359.1"/>
    <property type="molecule type" value="Genomic_DNA"/>
</dbReference>
<evidence type="ECO:0000313" key="2">
    <source>
        <dbReference type="Proteomes" id="UP000183208"/>
    </source>
</evidence>
<name>A0A1M7GDH2_9BRAD</name>
<reference evidence="1 2" key="1">
    <citation type="submission" date="2016-10" db="EMBL/GenBank/DDBJ databases">
        <authorList>
            <person name="de Groot N.N."/>
        </authorList>
    </citation>
    <scope>NUCLEOTIDE SEQUENCE [LARGE SCALE GENOMIC DNA]</scope>
    <source>
        <strain evidence="1 2">GAS522</strain>
    </source>
</reference>
<accession>A0A1M7GDH2</accession>
<protein>
    <submittedName>
        <fullName evidence="1">Uncharacterized protein</fullName>
    </submittedName>
</protein>
<dbReference type="AlphaFoldDB" id="A0A1M7GDH2"/>
<organism evidence="1 2">
    <name type="scientific">Bradyrhizobium lablabi</name>
    <dbReference type="NCBI Taxonomy" id="722472"/>
    <lineage>
        <taxon>Bacteria</taxon>
        <taxon>Pseudomonadati</taxon>
        <taxon>Pseudomonadota</taxon>
        <taxon>Alphaproteobacteria</taxon>
        <taxon>Hyphomicrobiales</taxon>
        <taxon>Nitrobacteraceae</taxon>
        <taxon>Bradyrhizobium</taxon>
    </lineage>
</organism>
<dbReference type="Proteomes" id="UP000183208">
    <property type="component" value="Unassembled WGS sequence"/>
</dbReference>
<dbReference type="OrthoDB" id="653003at2"/>
<evidence type="ECO:0000313" key="1">
    <source>
        <dbReference type="EMBL" id="SEE18359.1"/>
    </source>
</evidence>
<gene>
    <name evidence="1" type="ORF">SAMN05444171_6562</name>
</gene>